<evidence type="ECO:0000313" key="1">
    <source>
        <dbReference type="EMBL" id="CAD8213623.1"/>
    </source>
</evidence>
<protein>
    <submittedName>
        <fullName evidence="1">Uncharacterized protein</fullName>
    </submittedName>
</protein>
<dbReference type="AlphaFoldDB" id="A0A8S1YJB4"/>
<keyword evidence="2" id="KW-1185">Reference proteome</keyword>
<dbReference type="EMBL" id="CAJJDP010000164">
    <property type="protein sequence ID" value="CAD8213623.1"/>
    <property type="molecule type" value="Genomic_DNA"/>
</dbReference>
<accession>A0A8S1YJB4</accession>
<organism evidence="1 2">
    <name type="scientific">Paramecium octaurelia</name>
    <dbReference type="NCBI Taxonomy" id="43137"/>
    <lineage>
        <taxon>Eukaryota</taxon>
        <taxon>Sar</taxon>
        <taxon>Alveolata</taxon>
        <taxon>Ciliophora</taxon>
        <taxon>Intramacronucleata</taxon>
        <taxon>Oligohymenophorea</taxon>
        <taxon>Peniculida</taxon>
        <taxon>Parameciidae</taxon>
        <taxon>Paramecium</taxon>
    </lineage>
</organism>
<dbReference type="Proteomes" id="UP000683925">
    <property type="component" value="Unassembled WGS sequence"/>
</dbReference>
<gene>
    <name evidence="1" type="ORF">POCTA_138.1.T1620106</name>
</gene>
<sequence length="67" mass="7722">MIWMTRKKIIQRNAQVNLLKGEILFVILNIIETKKGLMLPLQNQVDMSYVISTNALFLQCSLKMANV</sequence>
<name>A0A8S1YJB4_PAROT</name>
<evidence type="ECO:0000313" key="2">
    <source>
        <dbReference type="Proteomes" id="UP000683925"/>
    </source>
</evidence>
<reference evidence="1" key="1">
    <citation type="submission" date="2021-01" db="EMBL/GenBank/DDBJ databases">
        <authorList>
            <consortium name="Genoscope - CEA"/>
            <person name="William W."/>
        </authorList>
    </citation>
    <scope>NUCLEOTIDE SEQUENCE</scope>
</reference>
<comment type="caution">
    <text evidence="1">The sequence shown here is derived from an EMBL/GenBank/DDBJ whole genome shotgun (WGS) entry which is preliminary data.</text>
</comment>
<proteinExistence type="predicted"/>